<reference evidence="1" key="1">
    <citation type="submission" date="2022-07" db="EMBL/GenBank/DDBJ databases">
        <title>Phylogenomic reconstructions and comparative analyses of Kickxellomycotina fungi.</title>
        <authorList>
            <person name="Reynolds N.K."/>
            <person name="Stajich J.E."/>
            <person name="Barry K."/>
            <person name="Grigoriev I.V."/>
            <person name="Crous P."/>
            <person name="Smith M.E."/>
        </authorList>
    </citation>
    <scope>NUCLEOTIDE SEQUENCE</scope>
    <source>
        <strain evidence="1">NBRC 32514</strain>
    </source>
</reference>
<name>A0A9W7Y1B9_9FUNG</name>
<organism evidence="1 2">
    <name type="scientific">Coemansia erecta</name>
    <dbReference type="NCBI Taxonomy" id="147472"/>
    <lineage>
        <taxon>Eukaryota</taxon>
        <taxon>Fungi</taxon>
        <taxon>Fungi incertae sedis</taxon>
        <taxon>Zoopagomycota</taxon>
        <taxon>Kickxellomycotina</taxon>
        <taxon>Kickxellomycetes</taxon>
        <taxon>Kickxellales</taxon>
        <taxon>Kickxellaceae</taxon>
        <taxon>Coemansia</taxon>
    </lineage>
</organism>
<dbReference type="OrthoDB" id="10420325at2759"/>
<evidence type="ECO:0000313" key="1">
    <source>
        <dbReference type="EMBL" id="KAJ1722194.1"/>
    </source>
</evidence>
<proteinExistence type="predicted"/>
<protein>
    <submittedName>
        <fullName evidence="1">Uncharacterized protein</fullName>
    </submittedName>
</protein>
<evidence type="ECO:0000313" key="2">
    <source>
        <dbReference type="Proteomes" id="UP001149813"/>
    </source>
</evidence>
<dbReference type="Proteomes" id="UP001149813">
    <property type="component" value="Unassembled WGS sequence"/>
</dbReference>
<dbReference type="AlphaFoldDB" id="A0A9W7Y1B9"/>
<sequence>MLTLNNSSDNKIYVYSEHFGFIMVNPSVSMPRNVTSTDGRTRIMVLTRLGAAFANVFEPGIVDVRGGGIVSYSPEGDSNTSESVVVSRDVKRSDLTAIDAHEAYTKGIIEEIGGYLRFHGKPGLRKKSVCSSSDEDSDNES</sequence>
<keyword evidence="2" id="KW-1185">Reference proteome</keyword>
<comment type="caution">
    <text evidence="1">The sequence shown here is derived from an EMBL/GenBank/DDBJ whole genome shotgun (WGS) entry which is preliminary data.</text>
</comment>
<dbReference type="EMBL" id="JANBOJ010000125">
    <property type="protein sequence ID" value="KAJ1722194.1"/>
    <property type="molecule type" value="Genomic_DNA"/>
</dbReference>
<gene>
    <name evidence="1" type="ORF">LPJ53_003368</name>
</gene>
<accession>A0A9W7Y1B9</accession>